<dbReference type="InterPro" id="IPR052220">
    <property type="entry name" value="METTL25"/>
</dbReference>
<sequence>MSTISIPKSYKSRVNKDYSLISVVHDYIKDLYSFINKYKNVWNWHVVDFFLNDCWYDNSIFPNEWQFLKDCSLEEILKMTSLHEVKDEWPESIKNYIKLTKEISLIRNPKLINLESHITQEEINKNILIGMNPKKVYEVKILASLIHNVAKSNNINNILDIGAGQAYLSSVLAYQHNLRVLGVDCNDIQICGASTRNEYIKRALAFDNSKKNKETECNENNKEEEANIESEKKIGKLYMCNRLVTENDTFASLIEEITKHEEIIDPNESWLTCGLHACGDLTPSMIKLFLKGTSSAFVGIGCCYNLLTEEDREDNEKGFPLSEFSNSCGFQLGPAAKMIACQVTPKWITQPNISETFKKHFYRAILQVIIYENKLLSENELSHIVIGRIRKQHMKSFKSYATEALKRLSVSEEKIRTIDFEAYLERYKKREGEIIAAWALRTLISNAIESLILTDRWLFFEEQSDILQESTKDLSIETHLFPLFDQITSPRNMVLIAIKKSNVKK</sequence>
<reference evidence="2 3" key="2">
    <citation type="submission" date="2016-08" db="EMBL/GenBank/DDBJ databases">
        <title>Pervasive Adenine N6-methylation of Active Genes in Fungi.</title>
        <authorList>
            <consortium name="DOE Joint Genome Institute"/>
            <person name="Mondo S.J."/>
            <person name="Dannebaum R.O."/>
            <person name="Kuo R.C."/>
            <person name="Labutti K."/>
            <person name="Haridas S."/>
            <person name="Kuo A."/>
            <person name="Salamov A."/>
            <person name="Ahrendt S.R."/>
            <person name="Lipzen A."/>
            <person name="Sullivan W."/>
            <person name="Andreopoulos W.B."/>
            <person name="Clum A."/>
            <person name="Lindquist E."/>
            <person name="Daum C."/>
            <person name="Ramamoorthy G.K."/>
            <person name="Gryganskyi A."/>
            <person name="Culley D."/>
            <person name="Magnuson J.K."/>
            <person name="James T.Y."/>
            <person name="O'Malley M.A."/>
            <person name="Stajich J.E."/>
            <person name="Spatafora J.W."/>
            <person name="Visel A."/>
            <person name="Grigoriev I.V."/>
        </authorList>
    </citation>
    <scope>NUCLEOTIDE SEQUENCE [LARGE SCALE GENOMIC DNA]</scope>
    <source>
        <strain evidence="3">finn</strain>
    </source>
</reference>
<evidence type="ECO:0000313" key="2">
    <source>
        <dbReference type="EMBL" id="ORX48946.1"/>
    </source>
</evidence>
<accession>A0A1Y1V745</accession>
<dbReference type="SUPFAM" id="SSF53335">
    <property type="entry name" value="S-adenosyl-L-methionine-dependent methyltransferases"/>
    <property type="match status" value="1"/>
</dbReference>
<dbReference type="OrthoDB" id="10258156at2759"/>
<name>A0A1Y1V745_9FUNG</name>
<feature type="non-terminal residue" evidence="2">
    <location>
        <position position="505"/>
    </location>
</feature>
<evidence type="ECO:0000259" key="1">
    <source>
        <dbReference type="Pfam" id="PF13679"/>
    </source>
</evidence>
<dbReference type="AlphaFoldDB" id="A0A1Y1V745"/>
<dbReference type="STRING" id="1754191.A0A1Y1V745"/>
<dbReference type="Proteomes" id="UP000193719">
    <property type="component" value="Unassembled WGS sequence"/>
</dbReference>
<dbReference type="PANTHER" id="PTHR12496:SF0">
    <property type="entry name" value="METHYLTRANSFERASE DOMAIN-CONTAINING PROTEIN"/>
    <property type="match status" value="1"/>
</dbReference>
<reference evidence="2 3" key="1">
    <citation type="submission" date="2016-08" db="EMBL/GenBank/DDBJ databases">
        <title>Genomes of anaerobic fungi encode conserved fungal cellulosomes for biomass hydrolysis.</title>
        <authorList>
            <consortium name="DOE Joint Genome Institute"/>
            <person name="Haitjema C.H."/>
            <person name="Gilmore S.P."/>
            <person name="Henske J.K."/>
            <person name="Solomon K.V."/>
            <person name="De Groot R."/>
            <person name="Kuo A."/>
            <person name="Mondo S.J."/>
            <person name="Salamov A.A."/>
            <person name="Labutti K."/>
            <person name="Zhao Z."/>
            <person name="Chiniquy J."/>
            <person name="Barry K."/>
            <person name="Brewer H.M."/>
            <person name="Purvine S.O."/>
            <person name="Wright A.T."/>
            <person name="Boxma B."/>
            <person name="Van Alen T."/>
            <person name="Hackstein J.H."/>
            <person name="Baker S.E."/>
            <person name="Grigoriev I.V."/>
            <person name="O'Malley M.A."/>
        </authorList>
    </citation>
    <scope>NUCLEOTIDE SEQUENCE [LARGE SCALE GENOMIC DNA]</scope>
    <source>
        <strain evidence="3">finn</strain>
    </source>
</reference>
<gene>
    <name evidence="2" type="ORF">BCR36DRAFT_354053</name>
</gene>
<protein>
    <recommendedName>
        <fullName evidence="1">Methyltransferase domain-containing protein</fullName>
    </recommendedName>
</protein>
<feature type="domain" description="Methyltransferase" evidence="1">
    <location>
        <begin position="134"/>
        <end position="309"/>
    </location>
</feature>
<organism evidence="2 3">
    <name type="scientific">Piromyces finnis</name>
    <dbReference type="NCBI Taxonomy" id="1754191"/>
    <lineage>
        <taxon>Eukaryota</taxon>
        <taxon>Fungi</taxon>
        <taxon>Fungi incertae sedis</taxon>
        <taxon>Chytridiomycota</taxon>
        <taxon>Chytridiomycota incertae sedis</taxon>
        <taxon>Neocallimastigomycetes</taxon>
        <taxon>Neocallimastigales</taxon>
        <taxon>Neocallimastigaceae</taxon>
        <taxon>Piromyces</taxon>
    </lineage>
</organism>
<dbReference type="InterPro" id="IPR029063">
    <property type="entry name" value="SAM-dependent_MTases_sf"/>
</dbReference>
<keyword evidence="3" id="KW-1185">Reference proteome</keyword>
<dbReference type="PANTHER" id="PTHR12496">
    <property type="entry name" value="CGI-41 METHYLTRANSFERASE"/>
    <property type="match status" value="1"/>
</dbReference>
<comment type="caution">
    <text evidence="2">The sequence shown here is derived from an EMBL/GenBank/DDBJ whole genome shotgun (WGS) entry which is preliminary data.</text>
</comment>
<dbReference type="Pfam" id="PF13679">
    <property type="entry name" value="Methyltransf_32"/>
    <property type="match status" value="1"/>
</dbReference>
<dbReference type="InterPro" id="IPR025714">
    <property type="entry name" value="Methyltranfer_dom"/>
</dbReference>
<proteinExistence type="predicted"/>
<dbReference type="EMBL" id="MCFH01000025">
    <property type="protein sequence ID" value="ORX48946.1"/>
    <property type="molecule type" value="Genomic_DNA"/>
</dbReference>
<evidence type="ECO:0000313" key="3">
    <source>
        <dbReference type="Proteomes" id="UP000193719"/>
    </source>
</evidence>